<dbReference type="AlphaFoldDB" id="A0A0A9CHY3"/>
<organism evidence="1">
    <name type="scientific">Arundo donax</name>
    <name type="common">Giant reed</name>
    <name type="synonym">Donax arundinaceus</name>
    <dbReference type="NCBI Taxonomy" id="35708"/>
    <lineage>
        <taxon>Eukaryota</taxon>
        <taxon>Viridiplantae</taxon>
        <taxon>Streptophyta</taxon>
        <taxon>Embryophyta</taxon>
        <taxon>Tracheophyta</taxon>
        <taxon>Spermatophyta</taxon>
        <taxon>Magnoliopsida</taxon>
        <taxon>Liliopsida</taxon>
        <taxon>Poales</taxon>
        <taxon>Poaceae</taxon>
        <taxon>PACMAD clade</taxon>
        <taxon>Arundinoideae</taxon>
        <taxon>Arundineae</taxon>
        <taxon>Arundo</taxon>
    </lineage>
</organism>
<reference evidence="1" key="1">
    <citation type="submission" date="2014-09" db="EMBL/GenBank/DDBJ databases">
        <authorList>
            <person name="Magalhaes I.L.F."/>
            <person name="Oliveira U."/>
            <person name="Santos F.R."/>
            <person name="Vidigal T.H.D.A."/>
            <person name="Brescovit A.D."/>
            <person name="Santos A.J."/>
        </authorList>
    </citation>
    <scope>NUCLEOTIDE SEQUENCE</scope>
    <source>
        <tissue evidence="1">Shoot tissue taken approximately 20 cm above the soil surface</tissue>
    </source>
</reference>
<reference evidence="1" key="2">
    <citation type="journal article" date="2015" name="Data Brief">
        <title>Shoot transcriptome of the giant reed, Arundo donax.</title>
        <authorList>
            <person name="Barrero R.A."/>
            <person name="Guerrero F.D."/>
            <person name="Moolhuijzen P."/>
            <person name="Goolsby J.A."/>
            <person name="Tidwell J."/>
            <person name="Bellgard S.E."/>
            <person name="Bellgard M.I."/>
        </authorList>
    </citation>
    <scope>NUCLEOTIDE SEQUENCE</scope>
    <source>
        <tissue evidence="1">Shoot tissue taken approximately 20 cm above the soil surface</tissue>
    </source>
</reference>
<sequence length="19" mass="2072">MPCSSGSRCRPPRGVGLRR</sequence>
<proteinExistence type="predicted"/>
<evidence type="ECO:0000313" key="1">
    <source>
        <dbReference type="EMBL" id="JAD74068.1"/>
    </source>
</evidence>
<protein>
    <submittedName>
        <fullName evidence="1">Uncharacterized protein</fullName>
    </submittedName>
</protein>
<dbReference type="EMBL" id="GBRH01223827">
    <property type="protein sequence ID" value="JAD74068.1"/>
    <property type="molecule type" value="Transcribed_RNA"/>
</dbReference>
<name>A0A0A9CHY3_ARUDO</name>
<accession>A0A0A9CHY3</accession>